<sequence length="33" mass="3863">MHLALHLEYLLKQIRATSHLMISYYVPAHAEVL</sequence>
<name>A0A0A9AXJ0_ARUDO</name>
<reference evidence="1" key="1">
    <citation type="submission" date="2014-09" db="EMBL/GenBank/DDBJ databases">
        <authorList>
            <person name="Magalhaes I.L.F."/>
            <person name="Oliveira U."/>
            <person name="Santos F.R."/>
            <person name="Vidigal T.H.D.A."/>
            <person name="Brescovit A.D."/>
            <person name="Santos A.J."/>
        </authorList>
    </citation>
    <scope>NUCLEOTIDE SEQUENCE</scope>
    <source>
        <tissue evidence="1">Shoot tissue taken approximately 20 cm above the soil surface</tissue>
    </source>
</reference>
<dbReference type="AlphaFoldDB" id="A0A0A9AXJ0"/>
<proteinExistence type="predicted"/>
<protein>
    <submittedName>
        <fullName evidence="1">Uncharacterized protein</fullName>
    </submittedName>
</protein>
<dbReference type="EMBL" id="GBRH01242044">
    <property type="protein sequence ID" value="JAD55851.1"/>
    <property type="molecule type" value="Transcribed_RNA"/>
</dbReference>
<evidence type="ECO:0000313" key="1">
    <source>
        <dbReference type="EMBL" id="JAD55851.1"/>
    </source>
</evidence>
<accession>A0A0A9AXJ0</accession>
<reference evidence="1" key="2">
    <citation type="journal article" date="2015" name="Data Brief">
        <title>Shoot transcriptome of the giant reed, Arundo donax.</title>
        <authorList>
            <person name="Barrero R.A."/>
            <person name="Guerrero F.D."/>
            <person name="Moolhuijzen P."/>
            <person name="Goolsby J.A."/>
            <person name="Tidwell J."/>
            <person name="Bellgard S.E."/>
            <person name="Bellgard M.I."/>
        </authorList>
    </citation>
    <scope>NUCLEOTIDE SEQUENCE</scope>
    <source>
        <tissue evidence="1">Shoot tissue taken approximately 20 cm above the soil surface</tissue>
    </source>
</reference>
<organism evidence="1">
    <name type="scientific">Arundo donax</name>
    <name type="common">Giant reed</name>
    <name type="synonym">Donax arundinaceus</name>
    <dbReference type="NCBI Taxonomy" id="35708"/>
    <lineage>
        <taxon>Eukaryota</taxon>
        <taxon>Viridiplantae</taxon>
        <taxon>Streptophyta</taxon>
        <taxon>Embryophyta</taxon>
        <taxon>Tracheophyta</taxon>
        <taxon>Spermatophyta</taxon>
        <taxon>Magnoliopsida</taxon>
        <taxon>Liliopsida</taxon>
        <taxon>Poales</taxon>
        <taxon>Poaceae</taxon>
        <taxon>PACMAD clade</taxon>
        <taxon>Arundinoideae</taxon>
        <taxon>Arundineae</taxon>
        <taxon>Arundo</taxon>
    </lineage>
</organism>